<feature type="chain" id="PRO_5029672404" description="N-formylglutamate amidohydrolase" evidence="1">
    <location>
        <begin position="20"/>
        <end position="311"/>
    </location>
</feature>
<name>A0A7J7JW57_BUGNE</name>
<comment type="caution">
    <text evidence="2">The sequence shown here is derived from an EMBL/GenBank/DDBJ whole genome shotgun (WGS) entry which is preliminary data.</text>
</comment>
<evidence type="ECO:0000256" key="1">
    <source>
        <dbReference type="SAM" id="SignalP"/>
    </source>
</evidence>
<dbReference type="EMBL" id="VXIV02001683">
    <property type="protein sequence ID" value="KAF6030622.1"/>
    <property type="molecule type" value="Genomic_DNA"/>
</dbReference>
<evidence type="ECO:0008006" key="4">
    <source>
        <dbReference type="Google" id="ProtNLM"/>
    </source>
</evidence>
<accession>A0A7J7JW57</accession>
<gene>
    <name evidence="2" type="ORF">EB796_011071</name>
</gene>
<protein>
    <recommendedName>
        <fullName evidence="4">N-formylglutamate amidohydrolase</fullName>
    </recommendedName>
</protein>
<dbReference type="Proteomes" id="UP000593567">
    <property type="component" value="Unassembled WGS sequence"/>
</dbReference>
<dbReference type="Gene3D" id="3.40.630.40">
    <property type="entry name" value="Zn-dependent exopeptidases"/>
    <property type="match status" value="1"/>
</dbReference>
<feature type="signal peptide" evidence="1">
    <location>
        <begin position="1"/>
        <end position="19"/>
    </location>
</feature>
<organism evidence="2 3">
    <name type="scientific">Bugula neritina</name>
    <name type="common">Brown bryozoan</name>
    <name type="synonym">Sertularia neritina</name>
    <dbReference type="NCBI Taxonomy" id="10212"/>
    <lineage>
        <taxon>Eukaryota</taxon>
        <taxon>Metazoa</taxon>
        <taxon>Spiralia</taxon>
        <taxon>Lophotrochozoa</taxon>
        <taxon>Bryozoa</taxon>
        <taxon>Gymnolaemata</taxon>
        <taxon>Cheilostomatida</taxon>
        <taxon>Flustrina</taxon>
        <taxon>Buguloidea</taxon>
        <taxon>Bugulidae</taxon>
        <taxon>Bugula</taxon>
    </lineage>
</organism>
<evidence type="ECO:0000313" key="2">
    <source>
        <dbReference type="EMBL" id="KAF6030622.1"/>
    </source>
</evidence>
<dbReference type="AlphaFoldDB" id="A0A7J7JW57"/>
<reference evidence="2" key="1">
    <citation type="submission" date="2020-06" db="EMBL/GenBank/DDBJ databases">
        <title>Draft genome of Bugula neritina, a colonial animal packing powerful symbionts and potential medicines.</title>
        <authorList>
            <person name="Rayko M."/>
        </authorList>
    </citation>
    <scope>NUCLEOTIDE SEQUENCE [LARGE SCALE GENOMIC DNA]</scope>
    <source>
        <strain evidence="2">Kwan_BN1</strain>
    </source>
</reference>
<sequence length="311" mass="33885">MKLPVVVVATCALFLYAHGVQIITSPSGLIRYAVGDVESDVVISAAHDGAMEPPEYGKRYPNGCYDNGNCVFNSTYCTDKLSVEVCSTTLTRDTHTLNITNHLADRIANGTGGVRPHIIICDLARSVVDVNRHIDEATFGNDNAAVVFHEYHYYVQQALGIAASGNRTVFFLDIHGQTGNNKTCLGYLIDNDVPDGLIQDVVPDSQAPNTSLAQLVRVSGQSLDALLRGPESIGGLIESSSRFQVIPSPNNPISLAGFYYHGGINLHKYAVDTVIGIQAEINVEARRTEAVRKEFSYLFGDAVLYWLKNFF</sequence>
<proteinExistence type="predicted"/>
<evidence type="ECO:0000313" key="3">
    <source>
        <dbReference type="Proteomes" id="UP000593567"/>
    </source>
</evidence>
<keyword evidence="1" id="KW-0732">Signal</keyword>
<dbReference type="SUPFAM" id="SSF53187">
    <property type="entry name" value="Zn-dependent exopeptidases"/>
    <property type="match status" value="1"/>
</dbReference>
<keyword evidence="3" id="KW-1185">Reference proteome</keyword>
<dbReference type="OrthoDB" id="71260at2759"/>